<dbReference type="EMBL" id="CP093313">
    <property type="protein sequence ID" value="UWZ85256.1"/>
    <property type="molecule type" value="Genomic_DNA"/>
</dbReference>
<evidence type="ECO:0000256" key="1">
    <source>
        <dbReference type="SAM" id="MobiDB-lite"/>
    </source>
</evidence>
<evidence type="ECO:0000313" key="3">
    <source>
        <dbReference type="Proteomes" id="UP001059380"/>
    </source>
</evidence>
<evidence type="ECO:0008006" key="4">
    <source>
        <dbReference type="Google" id="ProtNLM"/>
    </source>
</evidence>
<gene>
    <name evidence="2" type="ORF">MOP44_04770</name>
</gene>
<sequence length="238" mass="25988">MGSSTSKAQEIMKTRAGQPGPNRLYLSPSHIERFCEDALRSVGLLPNVPSAIRIERFIEKKFGLTPEYAALPAGVLGYTAFEAGRPMGLVVDRGLAEADSAVAQRRINTTLAHEAGHCLFHAHLFSKAQESELLFVEMGEDSKTPKILCRDEPAARYDGKWWEFQANAAIGPLLLPKDLVLTAVQPFVESRGLLGLLTLGNQMRSAAEVALAEIFEVNPIVARIRLAGLFPPDQQPTL</sequence>
<keyword evidence="3" id="KW-1185">Reference proteome</keyword>
<proteinExistence type="predicted"/>
<evidence type="ECO:0000313" key="2">
    <source>
        <dbReference type="EMBL" id="UWZ85256.1"/>
    </source>
</evidence>
<dbReference type="RefSeq" id="WP_260794774.1">
    <property type="nucleotide sequence ID" value="NZ_CP093313.1"/>
</dbReference>
<name>A0A9J7BRF7_9BACT</name>
<reference evidence="2" key="1">
    <citation type="submission" date="2021-04" db="EMBL/GenBank/DDBJ databases">
        <title>Phylogenetic analysis of Acidobacteriaceae.</title>
        <authorList>
            <person name="Qiu L."/>
            <person name="Zhang Q."/>
        </authorList>
    </citation>
    <scope>NUCLEOTIDE SEQUENCE</scope>
    <source>
        <strain evidence="2">DSM 25168</strain>
    </source>
</reference>
<organism evidence="2 3">
    <name type="scientific">Occallatibacter riparius</name>
    <dbReference type="NCBI Taxonomy" id="1002689"/>
    <lineage>
        <taxon>Bacteria</taxon>
        <taxon>Pseudomonadati</taxon>
        <taxon>Acidobacteriota</taxon>
        <taxon>Terriglobia</taxon>
        <taxon>Terriglobales</taxon>
        <taxon>Acidobacteriaceae</taxon>
        <taxon>Occallatibacter</taxon>
    </lineage>
</organism>
<protein>
    <recommendedName>
        <fullName evidence="4">IrrE N-terminal-like domain-containing protein</fullName>
    </recommendedName>
</protein>
<dbReference type="KEGG" id="orp:MOP44_04770"/>
<dbReference type="Proteomes" id="UP001059380">
    <property type="component" value="Chromosome"/>
</dbReference>
<dbReference type="AlphaFoldDB" id="A0A9J7BRF7"/>
<accession>A0A9J7BRF7</accession>
<feature type="region of interest" description="Disordered" evidence="1">
    <location>
        <begin position="1"/>
        <end position="22"/>
    </location>
</feature>